<keyword evidence="9" id="KW-1185">Reference proteome</keyword>
<dbReference type="Gene3D" id="1.10.3470.10">
    <property type="entry name" value="ABC transporter involved in vitamin B12 uptake, BtuC"/>
    <property type="match status" value="1"/>
</dbReference>
<keyword evidence="5 7" id="KW-0472">Membrane</keyword>
<dbReference type="GO" id="GO:0010043">
    <property type="term" value="P:response to zinc ion"/>
    <property type="evidence" value="ECO:0007669"/>
    <property type="project" value="TreeGrafter"/>
</dbReference>
<feature type="transmembrane region" description="Helical" evidence="7">
    <location>
        <begin position="88"/>
        <end position="107"/>
    </location>
</feature>
<dbReference type="Pfam" id="PF00950">
    <property type="entry name" value="ABC-3"/>
    <property type="match status" value="1"/>
</dbReference>
<keyword evidence="3 6" id="KW-0812">Transmembrane</keyword>
<dbReference type="Proteomes" id="UP000193435">
    <property type="component" value="Unassembled WGS sequence"/>
</dbReference>
<dbReference type="SUPFAM" id="SSF81345">
    <property type="entry name" value="ABC transporter involved in vitamin B12 uptake, BtuC"/>
    <property type="match status" value="1"/>
</dbReference>
<feature type="transmembrane region" description="Helical" evidence="7">
    <location>
        <begin position="175"/>
        <end position="203"/>
    </location>
</feature>
<dbReference type="RefSeq" id="WP_085558856.1">
    <property type="nucleotide sequence ID" value="NZ_FOAH01000019.1"/>
</dbReference>
<dbReference type="PANTHER" id="PTHR30477:SF0">
    <property type="entry name" value="METAL TRANSPORT SYSTEM MEMBRANE PROTEIN TM_0125-RELATED"/>
    <property type="match status" value="1"/>
</dbReference>
<comment type="similarity">
    <text evidence="2 6">Belongs to the ABC-3 integral membrane protein family.</text>
</comment>
<name>A0A1X7MRD2_9LACT</name>
<dbReference type="EMBL" id="FXBJ01000002">
    <property type="protein sequence ID" value="SMH27255.1"/>
    <property type="molecule type" value="Genomic_DNA"/>
</dbReference>
<keyword evidence="6" id="KW-0813">Transport</keyword>
<feature type="transmembrane region" description="Helical" evidence="7">
    <location>
        <begin position="119"/>
        <end position="149"/>
    </location>
</feature>
<evidence type="ECO:0000313" key="9">
    <source>
        <dbReference type="Proteomes" id="UP000193435"/>
    </source>
</evidence>
<feature type="transmembrane region" description="Helical" evidence="7">
    <location>
        <begin position="12"/>
        <end position="31"/>
    </location>
</feature>
<reference evidence="8 9" key="1">
    <citation type="submission" date="2017-04" db="EMBL/GenBank/DDBJ databases">
        <authorList>
            <person name="Afonso C.L."/>
            <person name="Miller P.J."/>
            <person name="Scott M.A."/>
            <person name="Spackman E."/>
            <person name="Goraichik I."/>
            <person name="Dimitrov K.M."/>
            <person name="Suarez D.L."/>
            <person name="Swayne D.E."/>
        </authorList>
    </citation>
    <scope>NUCLEOTIDE SEQUENCE [LARGE SCALE GENOMIC DNA]</scope>
    <source>
        <strain evidence="8 9">LMG26642</strain>
    </source>
</reference>
<evidence type="ECO:0000256" key="7">
    <source>
        <dbReference type="SAM" id="Phobius"/>
    </source>
</evidence>
<evidence type="ECO:0000256" key="4">
    <source>
        <dbReference type="ARBA" id="ARBA00022989"/>
    </source>
</evidence>
<evidence type="ECO:0000256" key="3">
    <source>
        <dbReference type="ARBA" id="ARBA00022692"/>
    </source>
</evidence>
<accession>A0A1X7MRD2</accession>
<dbReference type="GO" id="GO:0055085">
    <property type="term" value="P:transmembrane transport"/>
    <property type="evidence" value="ECO:0007669"/>
    <property type="project" value="InterPro"/>
</dbReference>
<organism evidence="8 9">
    <name type="scientific">Carnobacterium iners</name>
    <dbReference type="NCBI Taxonomy" id="1073423"/>
    <lineage>
        <taxon>Bacteria</taxon>
        <taxon>Bacillati</taxon>
        <taxon>Bacillota</taxon>
        <taxon>Bacilli</taxon>
        <taxon>Lactobacillales</taxon>
        <taxon>Carnobacteriaceae</taxon>
        <taxon>Carnobacterium</taxon>
    </lineage>
</organism>
<evidence type="ECO:0000313" key="8">
    <source>
        <dbReference type="EMBL" id="SMH27255.1"/>
    </source>
</evidence>
<keyword evidence="4 7" id="KW-1133">Transmembrane helix</keyword>
<feature type="transmembrane region" description="Helical" evidence="7">
    <location>
        <begin position="215"/>
        <end position="240"/>
    </location>
</feature>
<protein>
    <submittedName>
        <fullName evidence="8">Zinc transport system permease protein</fullName>
    </submittedName>
</protein>
<sequence>MEMFFYGFMQRAFQSSFLIAVIAPILGLFLILRRQSLMADTLSHISLAGIALGLLLNINPTLMTLVVVVIAAVSIDYIRILYKSYSEISIAILMSAGMAIALVLMSLNEGGTNTSIQQYLFGSIVTINLSQVHLLFFLFLLVVGLFLVFRKPMYVLTFDEDTAYTAGLPVKLMSIIFNVITGVTIAVIMPIVGALLVSAIIILPAAIAMRLSKSFNLVILIGIIVGLVGMFTGLTASYQFGTPPGATITLVFIVIFIVTTIVKKLVNQLRYKKNQHI</sequence>
<feature type="transmembrane region" description="Helical" evidence="7">
    <location>
        <begin position="246"/>
        <end position="266"/>
    </location>
</feature>
<dbReference type="FunFam" id="1.10.3470.10:FF:000008">
    <property type="entry name" value="Zinc ABC transporter, permease protein"/>
    <property type="match status" value="1"/>
</dbReference>
<gene>
    <name evidence="8" type="ORF">SAMN04488700_0568</name>
</gene>
<dbReference type="PANTHER" id="PTHR30477">
    <property type="entry name" value="ABC-TRANSPORTER METAL-BINDING PROTEIN"/>
    <property type="match status" value="1"/>
</dbReference>
<dbReference type="AlphaFoldDB" id="A0A1X7MRD2"/>
<proteinExistence type="inferred from homology"/>
<comment type="subcellular location">
    <subcellularLocation>
        <location evidence="6">Cell membrane</location>
        <topology evidence="6">Multi-pass membrane protein</topology>
    </subcellularLocation>
    <subcellularLocation>
        <location evidence="1">Membrane</location>
        <topology evidence="1">Multi-pass membrane protein</topology>
    </subcellularLocation>
</comment>
<evidence type="ECO:0000256" key="2">
    <source>
        <dbReference type="ARBA" id="ARBA00008034"/>
    </source>
</evidence>
<evidence type="ECO:0000256" key="6">
    <source>
        <dbReference type="RuleBase" id="RU003943"/>
    </source>
</evidence>
<evidence type="ECO:0000256" key="5">
    <source>
        <dbReference type="ARBA" id="ARBA00023136"/>
    </source>
</evidence>
<dbReference type="InterPro" id="IPR001626">
    <property type="entry name" value="ABC_TroCD"/>
</dbReference>
<dbReference type="InterPro" id="IPR037294">
    <property type="entry name" value="ABC_BtuC-like"/>
</dbReference>
<evidence type="ECO:0000256" key="1">
    <source>
        <dbReference type="ARBA" id="ARBA00004141"/>
    </source>
</evidence>
<dbReference type="STRING" id="1073423.SAMN04488700_0568"/>
<dbReference type="GO" id="GO:0043190">
    <property type="term" value="C:ATP-binding cassette (ABC) transporter complex"/>
    <property type="evidence" value="ECO:0007669"/>
    <property type="project" value="InterPro"/>
</dbReference>